<feature type="compositionally biased region" description="Acidic residues" evidence="1">
    <location>
        <begin position="69"/>
        <end position="80"/>
    </location>
</feature>
<evidence type="ECO:0000313" key="3">
    <source>
        <dbReference type="Proteomes" id="UP000606786"/>
    </source>
</evidence>
<accession>A0A811V9Z0</accession>
<proteinExistence type="predicted"/>
<gene>
    <name evidence="2" type="ORF">CCAP1982_LOCUS20247</name>
</gene>
<keyword evidence="3" id="KW-1185">Reference proteome</keyword>
<dbReference type="Proteomes" id="UP000606786">
    <property type="component" value="Unassembled WGS sequence"/>
</dbReference>
<name>A0A811V9Z0_CERCA</name>
<evidence type="ECO:0000313" key="2">
    <source>
        <dbReference type="EMBL" id="CAD7012150.1"/>
    </source>
</evidence>
<protein>
    <submittedName>
        <fullName evidence="2">(Mediterranean fruit fly) hypothetical protein</fullName>
    </submittedName>
</protein>
<organism evidence="2 3">
    <name type="scientific">Ceratitis capitata</name>
    <name type="common">Mediterranean fruit fly</name>
    <name type="synonym">Tephritis capitata</name>
    <dbReference type="NCBI Taxonomy" id="7213"/>
    <lineage>
        <taxon>Eukaryota</taxon>
        <taxon>Metazoa</taxon>
        <taxon>Ecdysozoa</taxon>
        <taxon>Arthropoda</taxon>
        <taxon>Hexapoda</taxon>
        <taxon>Insecta</taxon>
        <taxon>Pterygota</taxon>
        <taxon>Neoptera</taxon>
        <taxon>Endopterygota</taxon>
        <taxon>Diptera</taxon>
        <taxon>Brachycera</taxon>
        <taxon>Muscomorpha</taxon>
        <taxon>Tephritoidea</taxon>
        <taxon>Tephritidae</taxon>
        <taxon>Ceratitis</taxon>
        <taxon>Ceratitis</taxon>
    </lineage>
</organism>
<dbReference type="EMBL" id="CAJHJT010000056">
    <property type="protein sequence ID" value="CAD7012150.1"/>
    <property type="molecule type" value="Genomic_DNA"/>
</dbReference>
<reference evidence="2" key="1">
    <citation type="submission" date="2020-11" db="EMBL/GenBank/DDBJ databases">
        <authorList>
            <person name="Whitehead M."/>
        </authorList>
    </citation>
    <scope>NUCLEOTIDE SEQUENCE</scope>
    <source>
        <strain evidence="2">EGII</strain>
    </source>
</reference>
<feature type="region of interest" description="Disordered" evidence="1">
    <location>
        <begin position="67"/>
        <end position="92"/>
    </location>
</feature>
<dbReference type="AlphaFoldDB" id="A0A811V9Z0"/>
<comment type="caution">
    <text evidence="2">The sequence shown here is derived from an EMBL/GenBank/DDBJ whole genome shotgun (WGS) entry which is preliminary data.</text>
</comment>
<sequence>MLGVSEVYGNERTNLVLKAGGNYLSCGMLTRAQNITVKLIMQRPDVRICIVHTQTHTCIRYKTKTKNEEYEEDEKEEEEDISHTCMTGGIIN</sequence>
<evidence type="ECO:0000256" key="1">
    <source>
        <dbReference type="SAM" id="MobiDB-lite"/>
    </source>
</evidence>